<comment type="caution">
    <text evidence="2">The sequence shown here is derived from an EMBL/GenBank/DDBJ whole genome shotgun (WGS) entry which is preliminary data.</text>
</comment>
<evidence type="ECO:0008006" key="4">
    <source>
        <dbReference type="Google" id="ProtNLM"/>
    </source>
</evidence>
<organism evidence="2 3">
    <name type="scientific">Mobilicoccus pelagius NBRC 104925</name>
    <dbReference type="NCBI Taxonomy" id="1089455"/>
    <lineage>
        <taxon>Bacteria</taxon>
        <taxon>Bacillati</taxon>
        <taxon>Actinomycetota</taxon>
        <taxon>Actinomycetes</taxon>
        <taxon>Micrococcales</taxon>
        <taxon>Dermatophilaceae</taxon>
        <taxon>Mobilicoccus</taxon>
    </lineage>
</organism>
<accession>H5UN09</accession>
<keyword evidence="3" id="KW-1185">Reference proteome</keyword>
<dbReference type="OrthoDB" id="5150289at2"/>
<dbReference type="AlphaFoldDB" id="H5UN09"/>
<dbReference type="RefSeq" id="WP_009481015.1">
    <property type="nucleotide sequence ID" value="NZ_BAFE01000003.1"/>
</dbReference>
<evidence type="ECO:0000256" key="1">
    <source>
        <dbReference type="SAM" id="MobiDB-lite"/>
    </source>
</evidence>
<proteinExistence type="predicted"/>
<name>H5UN09_9MICO</name>
<evidence type="ECO:0000313" key="3">
    <source>
        <dbReference type="Proteomes" id="UP000004367"/>
    </source>
</evidence>
<feature type="compositionally biased region" description="Low complexity" evidence="1">
    <location>
        <begin position="149"/>
        <end position="189"/>
    </location>
</feature>
<reference evidence="2 3" key="1">
    <citation type="submission" date="2012-02" db="EMBL/GenBank/DDBJ databases">
        <title>Whole genome shotgun sequence of Mobilicoccus pelagius NBRC 104925.</title>
        <authorList>
            <person name="Yoshida Y."/>
            <person name="Hosoyama A."/>
            <person name="Tsuchikane K."/>
            <person name="Katsumata H."/>
            <person name="Yamazaki S."/>
            <person name="Fujita N."/>
        </authorList>
    </citation>
    <scope>NUCLEOTIDE SEQUENCE [LARGE SCALE GENOMIC DNA]</scope>
    <source>
        <strain evidence="2 3">NBRC 104925</strain>
    </source>
</reference>
<protein>
    <recommendedName>
        <fullName evidence="4">Zinc-ribbon domain-containing protein</fullName>
    </recommendedName>
</protein>
<dbReference type="EMBL" id="BAFE01000003">
    <property type="protein sequence ID" value="GAB47117.1"/>
    <property type="molecule type" value="Genomic_DNA"/>
</dbReference>
<sequence length="295" mass="29132">MKIFCPECGTAFAPGGAFCDECGTPAPTGVADIDTSTRLGGSEAVFGRPADPTAPATEYDDHAEPTMMAPRLSPQEASAPPMGAAGGVGAPGATAYGAPPPVYPAPAYAAPPPRSGGAAKWALMGLAGVALVAAAFFGTRYVMDDEETTAAPTPSPSATVTAAPSESATPAAAAPTASPSGATATAPPTHRVSAPPEEPAAPGLGAGRHYSLHHTDSGYGGAFSKAATLTSSTTRPFMVAVASAYAEGGAAGGSIVLEGVYSPVTGKSYRMTCTQQPDTAVICRGGNNAEVLLYN</sequence>
<feature type="region of interest" description="Disordered" evidence="1">
    <location>
        <begin position="147"/>
        <end position="209"/>
    </location>
</feature>
<gene>
    <name evidence="2" type="ORF">MOPEL_003_01420</name>
</gene>
<dbReference type="STRING" id="1089455.MOPEL_003_01420"/>
<evidence type="ECO:0000313" key="2">
    <source>
        <dbReference type="EMBL" id="GAB47117.1"/>
    </source>
</evidence>
<dbReference type="Proteomes" id="UP000004367">
    <property type="component" value="Unassembled WGS sequence"/>
</dbReference>
<dbReference type="eggNOG" id="ENOG50329A4">
    <property type="taxonomic scope" value="Bacteria"/>
</dbReference>